<dbReference type="PANTHER" id="PTHR30629">
    <property type="entry name" value="PROPHAGE INTEGRASE"/>
    <property type="match status" value="1"/>
</dbReference>
<evidence type="ECO:0000313" key="4">
    <source>
        <dbReference type="EMBL" id="NOL51775.1"/>
    </source>
</evidence>
<reference evidence="4 5" key="1">
    <citation type="submission" date="2020-05" db="EMBL/GenBank/DDBJ databases">
        <authorList>
            <person name="Niu N."/>
        </authorList>
    </citation>
    <scope>NUCLEOTIDE SEQUENCE [LARGE SCALE GENOMIC DNA]</scope>
    <source>
        <strain evidence="4 5">3340-03</strain>
    </source>
</reference>
<name>A0A849P7N0_9BURK</name>
<dbReference type="InterPro" id="IPR025166">
    <property type="entry name" value="Integrase_DNA_bind_dom"/>
</dbReference>
<dbReference type="EMBL" id="JABGBN010000004">
    <property type="protein sequence ID" value="NOL51775.1"/>
    <property type="molecule type" value="Genomic_DNA"/>
</dbReference>
<evidence type="ECO:0000259" key="3">
    <source>
        <dbReference type="Pfam" id="PF13356"/>
    </source>
</evidence>
<keyword evidence="5" id="KW-1185">Reference proteome</keyword>
<dbReference type="GO" id="GO:0003677">
    <property type="term" value="F:DNA binding"/>
    <property type="evidence" value="ECO:0007669"/>
    <property type="project" value="UniProtKB-KW"/>
</dbReference>
<dbReference type="PANTHER" id="PTHR30629:SF2">
    <property type="entry name" value="PROPHAGE INTEGRASE INTS-RELATED"/>
    <property type="match status" value="1"/>
</dbReference>
<dbReference type="AlphaFoldDB" id="A0A849P7N0"/>
<dbReference type="Gene3D" id="3.30.160.390">
    <property type="entry name" value="Integrase, DNA-binding domain"/>
    <property type="match status" value="1"/>
</dbReference>
<proteinExistence type="inferred from homology"/>
<dbReference type="InterPro" id="IPR038488">
    <property type="entry name" value="Integrase_DNA-bd_sf"/>
</dbReference>
<evidence type="ECO:0000313" key="5">
    <source>
        <dbReference type="Proteomes" id="UP000537862"/>
    </source>
</evidence>
<dbReference type="InterPro" id="IPR050808">
    <property type="entry name" value="Phage_Integrase"/>
</dbReference>
<gene>
    <name evidence="4" type="ORF">HKX39_06265</name>
</gene>
<evidence type="ECO:0000256" key="2">
    <source>
        <dbReference type="ARBA" id="ARBA00022908"/>
    </source>
</evidence>
<protein>
    <submittedName>
        <fullName evidence="4">Integrase arm-type DNA-binding domain-containing protein</fullName>
    </submittedName>
</protein>
<dbReference type="RefSeq" id="WP_171680477.1">
    <property type="nucleotide sequence ID" value="NZ_JABGBN010000004.1"/>
</dbReference>
<feature type="domain" description="Integrase DNA-binding" evidence="3">
    <location>
        <begin position="2"/>
        <end position="87"/>
    </location>
</feature>
<comment type="caution">
    <text evidence="4">The sequence shown here is derived from an EMBL/GenBank/DDBJ whole genome shotgun (WGS) entry which is preliminary data.</text>
</comment>
<keyword evidence="2" id="KW-0229">DNA integration</keyword>
<sequence>MLTVKEITTAKPRSKSYKLTDGKGLYLFITPKGSKHWRLDYSFHLKRKTISLGSYPMLSLSQARQQQAEIKDLIAQGTCPLEKRKQEKLLQKAEQQTFEDIAKQWFKHAKRFKVPKHLRNYCVMMLIYRRYYE</sequence>
<keyword evidence="4" id="KW-0238">DNA-binding</keyword>
<dbReference type="Proteomes" id="UP000537862">
    <property type="component" value="Unassembled WGS sequence"/>
</dbReference>
<accession>A0A849P7N0</accession>
<organism evidence="4 5">
    <name type="scientific">Pelistega suis</name>
    <dbReference type="NCBI Taxonomy" id="1631957"/>
    <lineage>
        <taxon>Bacteria</taxon>
        <taxon>Pseudomonadati</taxon>
        <taxon>Pseudomonadota</taxon>
        <taxon>Betaproteobacteria</taxon>
        <taxon>Burkholderiales</taxon>
        <taxon>Alcaligenaceae</taxon>
        <taxon>Pelistega</taxon>
    </lineage>
</organism>
<evidence type="ECO:0000256" key="1">
    <source>
        <dbReference type="ARBA" id="ARBA00008857"/>
    </source>
</evidence>
<dbReference type="GO" id="GO:0015074">
    <property type="term" value="P:DNA integration"/>
    <property type="evidence" value="ECO:0007669"/>
    <property type="project" value="UniProtKB-KW"/>
</dbReference>
<dbReference type="Pfam" id="PF13356">
    <property type="entry name" value="Arm-DNA-bind_3"/>
    <property type="match status" value="1"/>
</dbReference>
<comment type="similarity">
    <text evidence="1">Belongs to the 'phage' integrase family.</text>
</comment>